<dbReference type="GO" id="GO:0005243">
    <property type="term" value="F:gap junction channel activity"/>
    <property type="evidence" value="ECO:0007669"/>
    <property type="project" value="TreeGrafter"/>
</dbReference>
<keyword evidence="8 12" id="KW-1133">Transmembrane helix</keyword>
<evidence type="ECO:0000256" key="11">
    <source>
        <dbReference type="ARBA" id="ARBA00023303"/>
    </source>
</evidence>
<evidence type="ECO:0000256" key="5">
    <source>
        <dbReference type="ARBA" id="ARBA00022692"/>
    </source>
</evidence>
<dbReference type="PANTHER" id="PTHR11893:SF41">
    <property type="entry name" value="INNEXIN INX2"/>
    <property type="match status" value="1"/>
</dbReference>
<comment type="subcellular location">
    <subcellularLocation>
        <location evidence="1">Cell junction</location>
        <location evidence="1">Gap junction</location>
    </subcellularLocation>
    <subcellularLocation>
        <location evidence="2 12">Cell membrane</location>
        <topology evidence="2 12">Multi-pass membrane protein</topology>
    </subcellularLocation>
</comment>
<evidence type="ECO:0000313" key="13">
    <source>
        <dbReference type="EMBL" id="CAH1176180.1"/>
    </source>
</evidence>
<evidence type="ECO:0000256" key="2">
    <source>
        <dbReference type="ARBA" id="ARBA00004651"/>
    </source>
</evidence>
<accession>A0A9P0GQ99</accession>
<evidence type="ECO:0000256" key="8">
    <source>
        <dbReference type="ARBA" id="ARBA00022989"/>
    </source>
</evidence>
<feature type="transmembrane region" description="Helical" evidence="12">
    <location>
        <begin position="108"/>
        <end position="130"/>
    </location>
</feature>
<evidence type="ECO:0000256" key="7">
    <source>
        <dbReference type="ARBA" id="ARBA00022949"/>
    </source>
</evidence>
<feature type="transmembrane region" description="Helical" evidence="12">
    <location>
        <begin position="30"/>
        <end position="48"/>
    </location>
</feature>
<dbReference type="InterPro" id="IPR000990">
    <property type="entry name" value="Innexin"/>
</dbReference>
<dbReference type="EMBL" id="OU896713">
    <property type="protein sequence ID" value="CAH1176180.1"/>
    <property type="molecule type" value="Genomic_DNA"/>
</dbReference>
<dbReference type="AlphaFoldDB" id="A0A9P0GQ99"/>
<keyword evidence="14" id="KW-1185">Reference proteome</keyword>
<gene>
    <name evidence="12" type="primary">inx</name>
    <name evidence="13" type="ORF">PHAECO_LOCUS10854</name>
</gene>
<evidence type="ECO:0000256" key="10">
    <source>
        <dbReference type="ARBA" id="ARBA00023136"/>
    </source>
</evidence>
<dbReference type="Proteomes" id="UP001153737">
    <property type="component" value="Chromosome 7"/>
</dbReference>
<dbReference type="PRINTS" id="PR01262">
    <property type="entry name" value="INNEXIN"/>
</dbReference>
<keyword evidence="11 12" id="KW-0407">Ion channel</keyword>
<evidence type="ECO:0000313" key="14">
    <source>
        <dbReference type="Proteomes" id="UP001153737"/>
    </source>
</evidence>
<feature type="transmembrane region" description="Helical" evidence="12">
    <location>
        <begin position="176"/>
        <end position="197"/>
    </location>
</feature>
<comment type="function">
    <text evidence="12">Structural component of the gap junctions.</text>
</comment>
<evidence type="ECO:0000256" key="1">
    <source>
        <dbReference type="ARBA" id="ARBA00004610"/>
    </source>
</evidence>
<dbReference type="GO" id="GO:0005886">
    <property type="term" value="C:plasma membrane"/>
    <property type="evidence" value="ECO:0007669"/>
    <property type="project" value="UniProtKB-SubCell"/>
</dbReference>
<keyword evidence="5 12" id="KW-0812">Transmembrane</keyword>
<keyword evidence="6" id="KW-0303">Gap junction</keyword>
<evidence type="ECO:0000256" key="4">
    <source>
        <dbReference type="ARBA" id="ARBA00022475"/>
    </source>
</evidence>
<dbReference type="Pfam" id="PF00876">
    <property type="entry name" value="Innexin"/>
    <property type="match status" value="1"/>
</dbReference>
<evidence type="ECO:0000256" key="9">
    <source>
        <dbReference type="ARBA" id="ARBA00023065"/>
    </source>
</evidence>
<dbReference type="GO" id="GO:0005921">
    <property type="term" value="C:gap junction"/>
    <property type="evidence" value="ECO:0007669"/>
    <property type="project" value="UniProtKB-SubCell"/>
</dbReference>
<reference evidence="13" key="2">
    <citation type="submission" date="2022-10" db="EMBL/GenBank/DDBJ databases">
        <authorList>
            <consortium name="ENA_rothamsted_submissions"/>
            <consortium name="culmorum"/>
            <person name="King R."/>
        </authorList>
    </citation>
    <scope>NUCLEOTIDE SEQUENCE</scope>
</reference>
<evidence type="ECO:0000256" key="12">
    <source>
        <dbReference type="RuleBase" id="RU010713"/>
    </source>
</evidence>
<keyword evidence="3 12" id="KW-0813">Transport</keyword>
<evidence type="ECO:0000256" key="3">
    <source>
        <dbReference type="ARBA" id="ARBA00022448"/>
    </source>
</evidence>
<dbReference type="PANTHER" id="PTHR11893">
    <property type="entry name" value="INNEXIN"/>
    <property type="match status" value="1"/>
</dbReference>
<protein>
    <recommendedName>
        <fullName evidence="12">Innexin</fullName>
    </recommendedName>
</protein>
<dbReference type="PROSITE" id="PS51013">
    <property type="entry name" value="PANNEXIN"/>
    <property type="match status" value="1"/>
</dbReference>
<sequence length="359" mass="41807">MFDVFGSVKGLLKIDQVCIDNNIFRLHYKATVIILIAFSLLVTSRQYIGDPIDCIVDEIPLNVMDTYCWIYSTFTVPNRLVGRIGQDIVQPGVGSHTDGKDEVKYHKYYQWVCFVLFFQAMLFYVPRYLWKTWEGGRIKMLVLDLNCPIVSDDCKNDRKRLLVDYFTTNLRMQNFYAFRFFICEVLNFINVVGQIFFMDFFLDGEFSTYGSDVLKFTEMEPEEREDPMARVFPKVTKCTFHKYGPSGSVQKFDGLCVLPLNIVNEKIYVFLWFWFILLSVLSGISLLYRVAVVVGPKIRLYLLRTQCRIAAPDQMETIANKCEIGDWFVLYQLGKNIDPLIFKEVINDLAKKLEGKETV</sequence>
<keyword evidence="4" id="KW-1003">Cell membrane</keyword>
<evidence type="ECO:0000256" key="6">
    <source>
        <dbReference type="ARBA" id="ARBA00022868"/>
    </source>
</evidence>
<organism evidence="13 14">
    <name type="scientific">Phaedon cochleariae</name>
    <name type="common">Mustard beetle</name>
    <dbReference type="NCBI Taxonomy" id="80249"/>
    <lineage>
        <taxon>Eukaryota</taxon>
        <taxon>Metazoa</taxon>
        <taxon>Ecdysozoa</taxon>
        <taxon>Arthropoda</taxon>
        <taxon>Hexapoda</taxon>
        <taxon>Insecta</taxon>
        <taxon>Pterygota</taxon>
        <taxon>Neoptera</taxon>
        <taxon>Endopterygota</taxon>
        <taxon>Coleoptera</taxon>
        <taxon>Polyphaga</taxon>
        <taxon>Cucujiformia</taxon>
        <taxon>Chrysomeloidea</taxon>
        <taxon>Chrysomelidae</taxon>
        <taxon>Chrysomelinae</taxon>
        <taxon>Chrysomelini</taxon>
        <taxon>Phaedon</taxon>
    </lineage>
</organism>
<proteinExistence type="inferred from homology"/>
<keyword evidence="10 12" id="KW-0472">Membrane</keyword>
<keyword evidence="9 12" id="KW-0406">Ion transport</keyword>
<dbReference type="OrthoDB" id="5867527at2759"/>
<comment type="similarity">
    <text evidence="12">Belongs to the pannexin family.</text>
</comment>
<dbReference type="GO" id="GO:0034220">
    <property type="term" value="P:monoatomic ion transmembrane transport"/>
    <property type="evidence" value="ECO:0007669"/>
    <property type="project" value="UniProtKB-KW"/>
</dbReference>
<reference evidence="13" key="1">
    <citation type="submission" date="2022-01" db="EMBL/GenBank/DDBJ databases">
        <authorList>
            <person name="King R."/>
        </authorList>
    </citation>
    <scope>NUCLEOTIDE SEQUENCE</scope>
</reference>
<feature type="transmembrane region" description="Helical" evidence="12">
    <location>
        <begin position="267"/>
        <end position="294"/>
    </location>
</feature>
<dbReference type="GO" id="GO:0007602">
    <property type="term" value="P:phototransduction"/>
    <property type="evidence" value="ECO:0007669"/>
    <property type="project" value="TreeGrafter"/>
</dbReference>
<keyword evidence="7" id="KW-0965">Cell junction</keyword>
<name>A0A9P0GQ99_PHACE</name>